<accession>A0A2D0AHW0</accession>
<feature type="domain" description="Polynucleotide kinase PNKP phosphatase" evidence="1">
    <location>
        <begin position="168"/>
        <end position="303"/>
    </location>
</feature>
<proteinExistence type="predicted"/>
<dbReference type="AlphaFoldDB" id="A0A2D0AHW0"/>
<dbReference type="Gene3D" id="3.40.50.300">
    <property type="entry name" value="P-loop containing nucleotide triphosphate hydrolases"/>
    <property type="match status" value="1"/>
</dbReference>
<evidence type="ECO:0000313" key="2">
    <source>
        <dbReference type="EMBL" id="OWP77696.1"/>
    </source>
</evidence>
<organism evidence="2 3">
    <name type="scientific">Flavobacterium columnare</name>
    <dbReference type="NCBI Taxonomy" id="996"/>
    <lineage>
        <taxon>Bacteria</taxon>
        <taxon>Pseudomonadati</taxon>
        <taxon>Bacteroidota</taxon>
        <taxon>Flavobacteriia</taxon>
        <taxon>Flavobacteriales</taxon>
        <taxon>Flavobacteriaceae</taxon>
        <taxon>Flavobacterium</taxon>
    </lineage>
</organism>
<dbReference type="InterPro" id="IPR027417">
    <property type="entry name" value="P-loop_NTPase"/>
</dbReference>
<dbReference type="Proteomes" id="UP000198034">
    <property type="component" value="Unassembled WGS sequence"/>
</dbReference>
<comment type="caution">
    <text evidence="2">The sequence shown here is derived from an EMBL/GenBank/DDBJ whole genome shotgun (WGS) entry which is preliminary data.</text>
</comment>
<dbReference type="SUPFAM" id="SSF52540">
    <property type="entry name" value="P-loop containing nucleoside triphosphate hydrolases"/>
    <property type="match status" value="1"/>
</dbReference>
<dbReference type="GO" id="GO:0016301">
    <property type="term" value="F:kinase activity"/>
    <property type="evidence" value="ECO:0007669"/>
    <property type="project" value="UniProtKB-KW"/>
</dbReference>
<dbReference type="InterPro" id="IPR023214">
    <property type="entry name" value="HAD_sf"/>
</dbReference>
<sequence>MKTPEIKILIGATGAGKSTFAEYWLRTEPNWMRVSRDDFRMMNFSNTNLAPEDESKITEMVDGSITALINKGVNVLVDATHCRAEYINTYIDKYIEKAHISFKVFDVELDELKKRCKKRFEETGRFIPEKVIEKYFKELQFLKSNFDFSTRKRQPLDNILIAQNEALPKAIICDLDGTLALMNGRNPFDASKCDEDLLNVPVANVLKNYHQLGYKILLVSGREDKFQAPTLRFLEKHQIPFDELLMRKTKDSRKDSIIKKEIYKEHIVENYFVEFVLDDRNQVVDTWRKELHLPCFQVFYGDF</sequence>
<keyword evidence="2" id="KW-0808">Transferase</keyword>
<reference evidence="2 3" key="1">
    <citation type="journal article" date="2017" name="Infect. Genet. Evol.">
        <title>Comparative genome analysis of fish pathogen Flavobacterium columnare reveals extensive sequence diversity within the species.</title>
        <authorList>
            <person name="Kayansamruaj P."/>
            <person name="Dong H.T."/>
            <person name="Hirono I."/>
            <person name="Kondo H."/>
            <person name="Senapin S."/>
            <person name="Rodkhum C."/>
        </authorList>
    </citation>
    <scope>NUCLEOTIDE SEQUENCE [LARGE SCALE GENOMIC DNA]</scope>
    <source>
        <strain evidence="2 3">1214</strain>
    </source>
</reference>
<dbReference type="InterPro" id="IPR056782">
    <property type="entry name" value="HAD_PNKP"/>
</dbReference>
<dbReference type="Gene3D" id="3.40.50.1000">
    <property type="entry name" value="HAD superfamily/HAD-like"/>
    <property type="match status" value="1"/>
</dbReference>
<dbReference type="Pfam" id="PF25109">
    <property type="entry name" value="HAD_PNKP"/>
    <property type="match status" value="1"/>
</dbReference>
<protein>
    <submittedName>
        <fullName evidence="2">Polynucleotide kinase</fullName>
    </submittedName>
</protein>
<dbReference type="EMBL" id="MTCY01000015">
    <property type="protein sequence ID" value="OWP77696.1"/>
    <property type="molecule type" value="Genomic_DNA"/>
</dbReference>
<gene>
    <name evidence="2" type="ORF">BWK62_07030</name>
</gene>
<dbReference type="InterPro" id="IPR036412">
    <property type="entry name" value="HAD-like_sf"/>
</dbReference>
<evidence type="ECO:0000259" key="1">
    <source>
        <dbReference type="Pfam" id="PF25109"/>
    </source>
</evidence>
<dbReference type="SUPFAM" id="SSF56784">
    <property type="entry name" value="HAD-like"/>
    <property type="match status" value="1"/>
</dbReference>
<dbReference type="Pfam" id="PF13671">
    <property type="entry name" value="AAA_33"/>
    <property type="match status" value="1"/>
</dbReference>
<evidence type="ECO:0000313" key="3">
    <source>
        <dbReference type="Proteomes" id="UP000198034"/>
    </source>
</evidence>
<keyword evidence="2" id="KW-0418">Kinase</keyword>
<name>A0A2D0AHW0_9FLAO</name>